<evidence type="ECO:0000256" key="6">
    <source>
        <dbReference type="RuleBase" id="RU362079"/>
    </source>
</evidence>
<evidence type="ECO:0000259" key="7">
    <source>
        <dbReference type="SMART" id="SM00905"/>
    </source>
</evidence>
<dbReference type="SUPFAM" id="SSF55620">
    <property type="entry name" value="Tetrahydrobiopterin biosynthesis enzymes-like"/>
    <property type="match status" value="1"/>
</dbReference>
<dbReference type="RefSeq" id="WP_200966695.1">
    <property type="nucleotide sequence ID" value="NZ_BMAQ01000019.1"/>
</dbReference>
<dbReference type="InterPro" id="IPR006157">
    <property type="entry name" value="FolB_dom"/>
</dbReference>
<reference evidence="8" key="2">
    <citation type="journal article" date="2021" name="Data Brief">
        <title>Draft genome sequence data of the facultative, thermophilic, xylanolytic bacterium Paenibacillus sp. strain DA-C8.</title>
        <authorList>
            <person name="Chhe C."/>
            <person name="Uke A."/>
            <person name="Baramee S."/>
            <person name="Ungkulpasvich U."/>
            <person name="Tachaapaikoon C."/>
            <person name="Pason P."/>
            <person name="Waeonukul R."/>
            <person name="Ratanakhanokchai K."/>
            <person name="Kosugi A."/>
        </authorList>
    </citation>
    <scope>NUCLEOTIDE SEQUENCE</scope>
    <source>
        <strain evidence="8">DA-C8</strain>
    </source>
</reference>
<dbReference type="FunFam" id="3.30.1130.10:FF:000003">
    <property type="entry name" value="7,8-dihydroneopterin aldolase"/>
    <property type="match status" value="1"/>
</dbReference>
<dbReference type="InterPro" id="IPR006156">
    <property type="entry name" value="Dihydroneopterin_aldolase"/>
</dbReference>
<name>A0A916VG03_9BACL</name>
<sequence>MDKITLHRMTFYGYHGVMPEERTLGQRFIIDADLHLDLQPAGRGDDLNLTVNYAGVFETVRRIAEGEPCKLIEALAERVAQTLLETYPLIQTVTIRVTKPQPPFAGDYEGVSVEITRRRSMSDA</sequence>
<organism evidence="8 9">
    <name type="scientific">Insulibacter thermoxylanivorax</name>
    <dbReference type="NCBI Taxonomy" id="2749268"/>
    <lineage>
        <taxon>Bacteria</taxon>
        <taxon>Bacillati</taxon>
        <taxon>Bacillota</taxon>
        <taxon>Bacilli</taxon>
        <taxon>Bacillales</taxon>
        <taxon>Paenibacillaceae</taxon>
        <taxon>Insulibacter</taxon>
    </lineage>
</organism>
<dbReference type="InterPro" id="IPR043133">
    <property type="entry name" value="GTP-CH-I_C/QueF"/>
</dbReference>
<evidence type="ECO:0000313" key="9">
    <source>
        <dbReference type="Proteomes" id="UP000654993"/>
    </source>
</evidence>
<reference evidence="8" key="1">
    <citation type="submission" date="2020-08" db="EMBL/GenBank/DDBJ databases">
        <authorList>
            <person name="Uke A."/>
            <person name="Chhe C."/>
            <person name="Baramee S."/>
            <person name="Kosugi A."/>
        </authorList>
    </citation>
    <scope>NUCLEOTIDE SEQUENCE</scope>
    <source>
        <strain evidence="8">DA-C8</strain>
    </source>
</reference>
<dbReference type="GO" id="GO:0046654">
    <property type="term" value="P:tetrahydrofolate biosynthetic process"/>
    <property type="evidence" value="ECO:0007669"/>
    <property type="project" value="UniProtKB-UniRule"/>
</dbReference>
<comment type="pathway">
    <text evidence="2 6">Cofactor biosynthesis; tetrahydrofolate biosynthesis; 2-amino-4-hydroxy-6-hydroxymethyl-7,8-dihydropteridine diphosphate from 7,8-dihydroneopterin triphosphate: step 3/4.</text>
</comment>
<dbReference type="Pfam" id="PF02152">
    <property type="entry name" value="FolB"/>
    <property type="match status" value="1"/>
</dbReference>
<comment type="caution">
    <text evidence="8">The sequence shown here is derived from an EMBL/GenBank/DDBJ whole genome shotgun (WGS) entry which is preliminary data.</text>
</comment>
<dbReference type="Proteomes" id="UP000654993">
    <property type="component" value="Unassembled WGS sequence"/>
</dbReference>
<dbReference type="NCBIfam" id="TIGR00525">
    <property type="entry name" value="folB"/>
    <property type="match status" value="1"/>
</dbReference>
<keyword evidence="5 6" id="KW-0456">Lyase</keyword>
<evidence type="ECO:0000256" key="2">
    <source>
        <dbReference type="ARBA" id="ARBA00005013"/>
    </source>
</evidence>
<dbReference type="SMART" id="SM00905">
    <property type="entry name" value="FolB"/>
    <property type="match status" value="1"/>
</dbReference>
<dbReference type="PANTHER" id="PTHR42844">
    <property type="entry name" value="DIHYDRONEOPTERIN ALDOLASE 1-RELATED"/>
    <property type="match status" value="1"/>
</dbReference>
<dbReference type="EMBL" id="BMAQ01000019">
    <property type="protein sequence ID" value="GFR38438.1"/>
    <property type="molecule type" value="Genomic_DNA"/>
</dbReference>
<dbReference type="GO" id="GO:0046656">
    <property type="term" value="P:folic acid biosynthetic process"/>
    <property type="evidence" value="ECO:0007669"/>
    <property type="project" value="UniProtKB-UniRule"/>
</dbReference>
<evidence type="ECO:0000256" key="3">
    <source>
        <dbReference type="ARBA" id="ARBA00005708"/>
    </source>
</evidence>
<dbReference type="AlphaFoldDB" id="A0A916VG03"/>
<dbReference type="CDD" id="cd00534">
    <property type="entry name" value="DHNA_DHNTPE"/>
    <property type="match status" value="1"/>
</dbReference>
<feature type="domain" description="Dihydroneopterin aldolase/epimerase" evidence="7">
    <location>
        <begin position="4"/>
        <end position="117"/>
    </location>
</feature>
<evidence type="ECO:0000256" key="4">
    <source>
        <dbReference type="ARBA" id="ARBA00022909"/>
    </source>
</evidence>
<dbReference type="GO" id="GO:0005737">
    <property type="term" value="C:cytoplasm"/>
    <property type="evidence" value="ECO:0007669"/>
    <property type="project" value="TreeGrafter"/>
</dbReference>
<dbReference type="Gene3D" id="3.30.1130.10">
    <property type="match status" value="1"/>
</dbReference>
<dbReference type="NCBIfam" id="TIGR00526">
    <property type="entry name" value="folB_dom"/>
    <property type="match status" value="1"/>
</dbReference>
<gene>
    <name evidence="8" type="primary">folB</name>
    <name evidence="8" type="ORF">PRECH8_17340</name>
</gene>
<dbReference type="PANTHER" id="PTHR42844:SF1">
    <property type="entry name" value="DIHYDRONEOPTERIN ALDOLASE 1-RELATED"/>
    <property type="match status" value="1"/>
</dbReference>
<evidence type="ECO:0000313" key="8">
    <source>
        <dbReference type="EMBL" id="GFR38438.1"/>
    </source>
</evidence>
<dbReference type="GO" id="GO:0004150">
    <property type="term" value="F:dihydroneopterin aldolase activity"/>
    <property type="evidence" value="ECO:0007669"/>
    <property type="project" value="UniProtKB-UniRule"/>
</dbReference>
<comment type="similarity">
    <text evidence="3 6">Belongs to the DHNA family.</text>
</comment>
<keyword evidence="4 6" id="KW-0289">Folate biosynthesis</keyword>
<comment type="catalytic activity">
    <reaction evidence="1 6">
        <text>7,8-dihydroneopterin = 6-hydroxymethyl-7,8-dihydropterin + glycolaldehyde</text>
        <dbReference type="Rhea" id="RHEA:10540"/>
        <dbReference type="ChEBI" id="CHEBI:17001"/>
        <dbReference type="ChEBI" id="CHEBI:17071"/>
        <dbReference type="ChEBI" id="CHEBI:44841"/>
        <dbReference type="EC" id="4.1.2.25"/>
    </reaction>
</comment>
<keyword evidence="9" id="KW-1185">Reference proteome</keyword>
<proteinExistence type="inferred from homology"/>
<protein>
    <recommendedName>
        <fullName evidence="6">7,8-dihydroneopterin aldolase</fullName>
        <ecNumber evidence="6">4.1.2.25</ecNumber>
    </recommendedName>
</protein>
<accession>A0A916VG03</accession>
<comment type="function">
    <text evidence="6">Catalyzes the conversion of 7,8-dihydroneopterin to 6-hydroxymethyl-7,8-dihydropterin.</text>
</comment>
<dbReference type="EC" id="4.1.2.25" evidence="6"/>
<evidence type="ECO:0000256" key="1">
    <source>
        <dbReference type="ARBA" id="ARBA00001353"/>
    </source>
</evidence>
<evidence type="ECO:0000256" key="5">
    <source>
        <dbReference type="ARBA" id="ARBA00023239"/>
    </source>
</evidence>